<feature type="region of interest" description="Disordered" evidence="1">
    <location>
        <begin position="50"/>
        <end position="73"/>
    </location>
</feature>
<reference evidence="3" key="1">
    <citation type="submission" date="2017-03" db="EMBL/GenBank/DDBJ databases">
        <authorList>
            <person name="Lund M.B."/>
        </authorList>
    </citation>
    <scope>NUCLEOTIDE SEQUENCE [LARGE SCALE GENOMIC DNA]</scope>
</reference>
<accession>A0A2A6FUQ3</accession>
<evidence type="ECO:0000313" key="3">
    <source>
        <dbReference type="Proteomes" id="UP000219994"/>
    </source>
</evidence>
<comment type="caution">
    <text evidence="2">The sequence shown here is derived from an EMBL/GenBank/DDBJ whole genome shotgun (WGS) entry which is preliminary data.</text>
</comment>
<sequence>MPRRGTPTAPRVLTKKAPAQLRGAAPVARKNFVTPARVLAVQAFGHYLGSDNQRSTAPPRLVDAPDFAKSVGF</sequence>
<name>A0A2A6FUQ3_9MICO</name>
<gene>
    <name evidence="2" type="ORF">B5766_01250</name>
</gene>
<organism evidence="2 3">
    <name type="scientific">Candidatus Lumbricidiphila eiseniae</name>
    <dbReference type="NCBI Taxonomy" id="1969409"/>
    <lineage>
        <taxon>Bacteria</taxon>
        <taxon>Bacillati</taxon>
        <taxon>Actinomycetota</taxon>
        <taxon>Actinomycetes</taxon>
        <taxon>Micrococcales</taxon>
        <taxon>Microbacteriaceae</taxon>
        <taxon>Candidatus Lumbricidiphila</taxon>
    </lineage>
</organism>
<dbReference type="AlphaFoldDB" id="A0A2A6FUQ3"/>
<protein>
    <submittedName>
        <fullName evidence="2">Uncharacterized protein</fullName>
    </submittedName>
</protein>
<evidence type="ECO:0000256" key="1">
    <source>
        <dbReference type="SAM" id="MobiDB-lite"/>
    </source>
</evidence>
<dbReference type="EMBL" id="NAEP01000017">
    <property type="protein sequence ID" value="PDQ36351.1"/>
    <property type="molecule type" value="Genomic_DNA"/>
</dbReference>
<dbReference type="Proteomes" id="UP000219994">
    <property type="component" value="Unassembled WGS sequence"/>
</dbReference>
<proteinExistence type="predicted"/>
<evidence type="ECO:0000313" key="2">
    <source>
        <dbReference type="EMBL" id="PDQ36351.1"/>
    </source>
</evidence>